<name>A0A1G2G1R6_9BACT</name>
<gene>
    <name evidence="1" type="ORF">A2W41_00230</name>
</gene>
<reference evidence="1 2" key="1">
    <citation type="journal article" date="2016" name="Nat. Commun.">
        <title>Thousands of microbial genomes shed light on interconnected biogeochemical processes in an aquifer system.</title>
        <authorList>
            <person name="Anantharaman K."/>
            <person name="Brown C.T."/>
            <person name="Hug L.A."/>
            <person name="Sharon I."/>
            <person name="Castelle C.J."/>
            <person name="Probst A.J."/>
            <person name="Thomas B.C."/>
            <person name="Singh A."/>
            <person name="Wilkins M.J."/>
            <person name="Karaoz U."/>
            <person name="Brodie E.L."/>
            <person name="Williams K.H."/>
            <person name="Hubbard S.S."/>
            <person name="Banfield J.F."/>
        </authorList>
    </citation>
    <scope>NUCLEOTIDE SEQUENCE [LARGE SCALE GENOMIC DNA]</scope>
</reference>
<accession>A0A1G2G1R6</accession>
<dbReference type="Proteomes" id="UP000176700">
    <property type="component" value="Unassembled WGS sequence"/>
</dbReference>
<dbReference type="EMBL" id="MHNI01000002">
    <property type="protein sequence ID" value="OGZ43801.1"/>
    <property type="molecule type" value="Genomic_DNA"/>
</dbReference>
<evidence type="ECO:0000313" key="1">
    <source>
        <dbReference type="EMBL" id="OGZ43801.1"/>
    </source>
</evidence>
<sequence length="158" mass="17846">MFKPKITEWNALSRDLPQKKPPDGGFFCGTCCEGVTELEPIIVGFARNTSICFNRLGVKETEINMLVVTESTKNGHGCVAMGKNQEEIMEFLRKRITSEICENNSHIVRSETENNLSLEWDSDVICVRWPTEALVATKLDSPHFFQILTVESPPFVTH</sequence>
<protein>
    <submittedName>
        <fullName evidence="1">Uncharacterized protein</fullName>
    </submittedName>
</protein>
<evidence type="ECO:0000313" key="2">
    <source>
        <dbReference type="Proteomes" id="UP000176700"/>
    </source>
</evidence>
<dbReference type="AlphaFoldDB" id="A0A1G2G1R6"/>
<organism evidence="1 2">
    <name type="scientific">Candidatus Ryanbacteria bacterium RIFCSPHIGHO2_01_45_13</name>
    <dbReference type="NCBI Taxonomy" id="1802112"/>
    <lineage>
        <taxon>Bacteria</taxon>
        <taxon>Candidatus Ryaniibacteriota</taxon>
    </lineage>
</organism>
<proteinExistence type="predicted"/>
<comment type="caution">
    <text evidence="1">The sequence shown here is derived from an EMBL/GenBank/DDBJ whole genome shotgun (WGS) entry which is preliminary data.</text>
</comment>